<dbReference type="Proteomes" id="UP000593562">
    <property type="component" value="Unassembled WGS sequence"/>
</dbReference>
<reference evidence="2 3" key="1">
    <citation type="journal article" date="2020" name="Nat. Commun.">
        <title>Genome of Tripterygium wilfordii and identification of cytochrome P450 involved in triptolide biosynthesis.</title>
        <authorList>
            <person name="Tu L."/>
            <person name="Su P."/>
            <person name="Zhang Z."/>
            <person name="Gao L."/>
            <person name="Wang J."/>
            <person name="Hu T."/>
            <person name="Zhou J."/>
            <person name="Zhang Y."/>
            <person name="Zhao Y."/>
            <person name="Liu Y."/>
            <person name="Song Y."/>
            <person name="Tong Y."/>
            <person name="Lu Y."/>
            <person name="Yang J."/>
            <person name="Xu C."/>
            <person name="Jia M."/>
            <person name="Peters R.J."/>
            <person name="Huang L."/>
            <person name="Gao W."/>
        </authorList>
    </citation>
    <scope>NUCLEOTIDE SEQUENCE [LARGE SCALE GENOMIC DNA]</scope>
    <source>
        <strain evidence="3">cv. XIE 37</strain>
        <tissue evidence="2">Leaf</tissue>
    </source>
</reference>
<evidence type="ECO:0000313" key="3">
    <source>
        <dbReference type="Proteomes" id="UP000593562"/>
    </source>
</evidence>
<name>A0A7J7DYU7_TRIWF</name>
<keyword evidence="3" id="KW-1185">Reference proteome</keyword>
<feature type="region of interest" description="Disordered" evidence="1">
    <location>
        <begin position="1"/>
        <end position="37"/>
    </location>
</feature>
<dbReference type="InParanoid" id="A0A7J7DYU7"/>
<dbReference type="AlphaFoldDB" id="A0A7J7DYU7"/>
<protein>
    <submittedName>
        <fullName evidence="2">Uncharacterized protein</fullName>
    </submittedName>
</protein>
<evidence type="ECO:0000313" key="2">
    <source>
        <dbReference type="EMBL" id="KAF5751449.1"/>
    </source>
</evidence>
<feature type="compositionally biased region" description="Basic and acidic residues" evidence="1">
    <location>
        <begin position="1"/>
        <end position="21"/>
    </location>
</feature>
<gene>
    <name evidence="2" type="ORF">HS088_TW02G00463</name>
</gene>
<accession>A0A7J7DYU7</accession>
<comment type="caution">
    <text evidence="2">The sequence shown here is derived from an EMBL/GenBank/DDBJ whole genome shotgun (WGS) entry which is preliminary data.</text>
</comment>
<dbReference type="EMBL" id="JAAARO010000002">
    <property type="protein sequence ID" value="KAF5751449.1"/>
    <property type="molecule type" value="Genomic_DNA"/>
</dbReference>
<evidence type="ECO:0000256" key="1">
    <source>
        <dbReference type="SAM" id="MobiDB-lite"/>
    </source>
</evidence>
<proteinExistence type="predicted"/>
<sequence length="134" mass="15456">MAGAEPKPDWMDSDDNVRESKPNQMNPQLKCESDGCNHRMGNDRPPCLPENSTVINLGPEGNRLLVQALLKKKKSPTPWKWIMMMKCNTSMEIWNHLKRVSILFYMTGNQSPTIARWWSRNSRLKQNQLGGFII</sequence>
<organism evidence="2 3">
    <name type="scientific">Tripterygium wilfordii</name>
    <name type="common">Thunder God vine</name>
    <dbReference type="NCBI Taxonomy" id="458696"/>
    <lineage>
        <taxon>Eukaryota</taxon>
        <taxon>Viridiplantae</taxon>
        <taxon>Streptophyta</taxon>
        <taxon>Embryophyta</taxon>
        <taxon>Tracheophyta</taxon>
        <taxon>Spermatophyta</taxon>
        <taxon>Magnoliopsida</taxon>
        <taxon>eudicotyledons</taxon>
        <taxon>Gunneridae</taxon>
        <taxon>Pentapetalae</taxon>
        <taxon>rosids</taxon>
        <taxon>fabids</taxon>
        <taxon>Celastrales</taxon>
        <taxon>Celastraceae</taxon>
        <taxon>Tripterygium</taxon>
    </lineage>
</organism>